<protein>
    <recommendedName>
        <fullName evidence="5">Gram-positive cocci surface proteins LPxTG domain-containing protein</fullName>
    </recommendedName>
</protein>
<gene>
    <name evidence="3" type="ORF">GCM10010448_35290</name>
</gene>
<evidence type="ECO:0000313" key="4">
    <source>
        <dbReference type="Proteomes" id="UP001501532"/>
    </source>
</evidence>
<keyword evidence="2" id="KW-0472">Membrane</keyword>
<sequence length="121" mass="12276">MLISLPDRAACRAVVRRNIDPTSAAEVFRPALQAEPQERPYAFDIQVQLCTDMERMPVEAPSAAAAPSASSAPSPAGGGSGLAETGASGGTPVIAGVAVALVLAGGGTVIGLRRRTARRSH</sequence>
<proteinExistence type="predicted"/>
<feature type="compositionally biased region" description="Low complexity" evidence="1">
    <location>
        <begin position="60"/>
        <end position="75"/>
    </location>
</feature>
<feature type="region of interest" description="Disordered" evidence="1">
    <location>
        <begin position="58"/>
        <end position="87"/>
    </location>
</feature>
<evidence type="ECO:0008006" key="5">
    <source>
        <dbReference type="Google" id="ProtNLM"/>
    </source>
</evidence>
<keyword evidence="2" id="KW-1133">Transmembrane helix</keyword>
<keyword evidence="4" id="KW-1185">Reference proteome</keyword>
<dbReference type="Proteomes" id="UP001501532">
    <property type="component" value="Unassembled WGS sequence"/>
</dbReference>
<keyword evidence="2" id="KW-0812">Transmembrane</keyword>
<dbReference type="EMBL" id="BAAAUF010000029">
    <property type="protein sequence ID" value="GAA3049247.1"/>
    <property type="molecule type" value="Genomic_DNA"/>
</dbReference>
<name>A0ABP6LPA9_9ACTN</name>
<reference evidence="4" key="1">
    <citation type="journal article" date="2019" name="Int. J. Syst. Evol. Microbiol.">
        <title>The Global Catalogue of Microorganisms (GCM) 10K type strain sequencing project: providing services to taxonomists for standard genome sequencing and annotation.</title>
        <authorList>
            <consortium name="The Broad Institute Genomics Platform"/>
            <consortium name="The Broad Institute Genome Sequencing Center for Infectious Disease"/>
            <person name="Wu L."/>
            <person name="Ma J."/>
        </authorList>
    </citation>
    <scope>NUCLEOTIDE SEQUENCE [LARGE SCALE GENOMIC DNA]</scope>
    <source>
        <strain evidence="4">JCM 9091</strain>
    </source>
</reference>
<dbReference type="NCBIfam" id="NF041528">
    <property type="entry name" value="strep_LAETG"/>
    <property type="match status" value="1"/>
</dbReference>
<feature type="transmembrane region" description="Helical" evidence="2">
    <location>
        <begin position="93"/>
        <end position="112"/>
    </location>
</feature>
<evidence type="ECO:0000256" key="1">
    <source>
        <dbReference type="SAM" id="MobiDB-lite"/>
    </source>
</evidence>
<accession>A0ABP6LPA9</accession>
<evidence type="ECO:0000256" key="2">
    <source>
        <dbReference type="SAM" id="Phobius"/>
    </source>
</evidence>
<organism evidence="3 4">
    <name type="scientific">Streptomyces glomeratus</name>
    <dbReference type="NCBI Taxonomy" id="284452"/>
    <lineage>
        <taxon>Bacteria</taxon>
        <taxon>Bacillati</taxon>
        <taxon>Actinomycetota</taxon>
        <taxon>Actinomycetes</taxon>
        <taxon>Kitasatosporales</taxon>
        <taxon>Streptomycetaceae</taxon>
        <taxon>Streptomyces</taxon>
    </lineage>
</organism>
<comment type="caution">
    <text evidence="3">The sequence shown here is derived from an EMBL/GenBank/DDBJ whole genome shotgun (WGS) entry which is preliminary data.</text>
</comment>
<evidence type="ECO:0000313" key="3">
    <source>
        <dbReference type="EMBL" id="GAA3049247.1"/>
    </source>
</evidence>